<dbReference type="Gene3D" id="1.10.260.40">
    <property type="entry name" value="lambda repressor-like DNA-binding domains"/>
    <property type="match status" value="1"/>
</dbReference>
<geneLocation type="plasmid" evidence="2">
    <name>pTSY</name>
</geneLocation>
<proteinExistence type="predicted"/>
<reference evidence="2 3" key="1">
    <citation type="journal article" date="2014" name="Nature">
        <title>An environmental bacterial taxon with a large and distinct metabolic repertoire.</title>
        <authorList>
            <person name="Wilson M.C."/>
            <person name="Mori T."/>
            <person name="Ruckert C."/>
            <person name="Uria A.R."/>
            <person name="Helf M.J."/>
            <person name="Takada K."/>
            <person name="Gernert C."/>
            <person name="Steffens U.A."/>
            <person name="Heycke N."/>
            <person name="Schmitt S."/>
            <person name="Rinke C."/>
            <person name="Helfrich E.J."/>
            <person name="Brachmann A.O."/>
            <person name="Gurgui C."/>
            <person name="Wakimoto T."/>
            <person name="Kracht M."/>
            <person name="Crusemann M."/>
            <person name="Hentschel U."/>
            <person name="Abe I."/>
            <person name="Matsunaga S."/>
            <person name="Kalinowski J."/>
            <person name="Takeyama H."/>
            <person name="Piel J."/>
        </authorList>
    </citation>
    <scope>NUCLEOTIDE SEQUENCE [LARGE SCALE GENOMIC DNA]</scope>
    <source>
        <strain evidence="3">TSY1</strain>
        <plasmid evidence="2">pTSY</plasmid>
    </source>
</reference>
<gene>
    <name evidence="2" type="ORF">ETSY1_46610</name>
</gene>
<dbReference type="Proteomes" id="UP000019141">
    <property type="component" value="Unassembled WGS sequence"/>
</dbReference>
<accession>W4LZW6</accession>
<sequence>MDWNFSTRLENARTWRGWSKTELSKRSGVTISQIHKLFHEHNPRARIETLRQLAQALGVSSDYLLGLSNDMNPQPLPLPKEMIKEGSEEKDFEDAVAQLASV</sequence>
<dbReference type="Pfam" id="PF01381">
    <property type="entry name" value="HTH_3"/>
    <property type="match status" value="1"/>
</dbReference>
<dbReference type="InterPro" id="IPR010982">
    <property type="entry name" value="Lambda_DNA-bd_dom_sf"/>
</dbReference>
<organism evidence="2 3">
    <name type="scientific">Entotheonella factor</name>
    <dbReference type="NCBI Taxonomy" id="1429438"/>
    <lineage>
        <taxon>Bacteria</taxon>
        <taxon>Pseudomonadati</taxon>
        <taxon>Nitrospinota/Tectimicrobiota group</taxon>
        <taxon>Candidatus Tectimicrobiota</taxon>
        <taxon>Candidatus Entotheonellia</taxon>
        <taxon>Candidatus Entotheonellales</taxon>
        <taxon>Candidatus Entotheonellaceae</taxon>
        <taxon>Candidatus Entotheonella</taxon>
    </lineage>
</organism>
<protein>
    <recommendedName>
        <fullName evidence="1">HTH cro/C1-type domain-containing protein</fullName>
    </recommendedName>
</protein>
<evidence type="ECO:0000313" key="3">
    <source>
        <dbReference type="Proteomes" id="UP000019141"/>
    </source>
</evidence>
<dbReference type="GO" id="GO:0003677">
    <property type="term" value="F:DNA binding"/>
    <property type="evidence" value="ECO:0007669"/>
    <property type="project" value="InterPro"/>
</dbReference>
<dbReference type="SMART" id="SM00530">
    <property type="entry name" value="HTH_XRE"/>
    <property type="match status" value="1"/>
</dbReference>
<dbReference type="PROSITE" id="PS50943">
    <property type="entry name" value="HTH_CROC1"/>
    <property type="match status" value="1"/>
</dbReference>
<dbReference type="HOGENOM" id="CLU_2272267_0_0_7"/>
<name>W4LZW6_ENTF1</name>
<keyword evidence="2" id="KW-0614">Plasmid</keyword>
<dbReference type="SUPFAM" id="SSF47413">
    <property type="entry name" value="lambda repressor-like DNA-binding domains"/>
    <property type="match status" value="1"/>
</dbReference>
<dbReference type="EMBL" id="AZHW01000019">
    <property type="protein sequence ID" value="ETX03639.1"/>
    <property type="molecule type" value="Genomic_DNA"/>
</dbReference>
<keyword evidence="3" id="KW-1185">Reference proteome</keyword>
<evidence type="ECO:0000313" key="2">
    <source>
        <dbReference type="EMBL" id="ETX03639.1"/>
    </source>
</evidence>
<dbReference type="InterPro" id="IPR001387">
    <property type="entry name" value="Cro/C1-type_HTH"/>
</dbReference>
<dbReference type="CDD" id="cd00093">
    <property type="entry name" value="HTH_XRE"/>
    <property type="match status" value="1"/>
</dbReference>
<feature type="domain" description="HTH cro/C1-type" evidence="1">
    <location>
        <begin position="9"/>
        <end position="64"/>
    </location>
</feature>
<comment type="caution">
    <text evidence="2">The sequence shown here is derived from an EMBL/GenBank/DDBJ whole genome shotgun (WGS) entry which is preliminary data.</text>
</comment>
<dbReference type="AlphaFoldDB" id="W4LZW6"/>
<evidence type="ECO:0000259" key="1">
    <source>
        <dbReference type="PROSITE" id="PS50943"/>
    </source>
</evidence>